<dbReference type="Gene3D" id="3.40.640.10">
    <property type="entry name" value="Type I PLP-dependent aspartate aminotransferase-like (Major domain)"/>
    <property type="match status" value="1"/>
</dbReference>
<dbReference type="AlphaFoldDB" id="A0A942UXE0"/>
<dbReference type="CDD" id="cd00609">
    <property type="entry name" value="AAT_like"/>
    <property type="match status" value="1"/>
</dbReference>
<keyword evidence="2 4" id="KW-0032">Aminotransferase</keyword>
<dbReference type="Gene3D" id="3.90.1150.10">
    <property type="entry name" value="Aspartate Aminotransferase, domain 1"/>
    <property type="match status" value="1"/>
</dbReference>
<gene>
    <name evidence="6" type="ORF">GOQ27_09540</name>
</gene>
<proteinExistence type="inferred from homology"/>
<dbReference type="InterPro" id="IPR050881">
    <property type="entry name" value="LL-DAP_aminotransferase"/>
</dbReference>
<dbReference type="RefSeq" id="WP_203366619.1">
    <property type="nucleotide sequence ID" value="NZ_WSFT01000036.1"/>
</dbReference>
<evidence type="ECO:0000256" key="3">
    <source>
        <dbReference type="ARBA" id="ARBA00022679"/>
    </source>
</evidence>
<evidence type="ECO:0000256" key="2">
    <source>
        <dbReference type="ARBA" id="ARBA00022576"/>
    </source>
</evidence>
<accession>A0A942UXE0</accession>
<comment type="caution">
    <text evidence="6">The sequence shown here is derived from an EMBL/GenBank/DDBJ whole genome shotgun (WGS) entry which is preliminary data.</text>
</comment>
<dbReference type="EMBL" id="WSFT01000036">
    <property type="protein sequence ID" value="MBS4538706.1"/>
    <property type="molecule type" value="Genomic_DNA"/>
</dbReference>
<dbReference type="PANTHER" id="PTHR42832:SF3">
    <property type="entry name" value="L-GLUTAMINE--4-(METHYLSULFANYL)-2-OXOBUTANOATE AMINOTRANSFERASE"/>
    <property type="match status" value="1"/>
</dbReference>
<dbReference type="InterPro" id="IPR015424">
    <property type="entry name" value="PyrdxlP-dep_Trfase"/>
</dbReference>
<evidence type="ECO:0000259" key="5">
    <source>
        <dbReference type="Pfam" id="PF00155"/>
    </source>
</evidence>
<dbReference type="Proteomes" id="UP000724672">
    <property type="component" value="Unassembled WGS sequence"/>
</dbReference>
<comment type="cofactor">
    <cofactor evidence="1 4">
        <name>pyridoxal 5'-phosphate</name>
        <dbReference type="ChEBI" id="CHEBI:597326"/>
    </cofactor>
</comment>
<keyword evidence="7" id="KW-1185">Reference proteome</keyword>
<dbReference type="InterPro" id="IPR015422">
    <property type="entry name" value="PyrdxlP-dep_Trfase_small"/>
</dbReference>
<evidence type="ECO:0000256" key="1">
    <source>
        <dbReference type="ARBA" id="ARBA00001933"/>
    </source>
</evidence>
<protein>
    <recommendedName>
        <fullName evidence="4">Aminotransferase</fullName>
        <ecNumber evidence="4">2.6.1.-</ecNumber>
    </recommendedName>
</protein>
<feature type="domain" description="Aminotransferase class I/classII large" evidence="5">
    <location>
        <begin position="39"/>
        <end position="376"/>
    </location>
</feature>
<keyword evidence="3 4" id="KW-0808">Transferase</keyword>
<dbReference type="SUPFAM" id="SSF53383">
    <property type="entry name" value="PLP-dependent transferases"/>
    <property type="match status" value="1"/>
</dbReference>
<dbReference type="InterPro" id="IPR004839">
    <property type="entry name" value="Aminotransferase_I/II_large"/>
</dbReference>
<comment type="similarity">
    <text evidence="4">Belongs to the class-I pyridoxal-phosphate-dependent aminotransferase family.</text>
</comment>
<dbReference type="GO" id="GO:0008483">
    <property type="term" value="F:transaminase activity"/>
    <property type="evidence" value="ECO:0007669"/>
    <property type="project" value="UniProtKB-KW"/>
</dbReference>
<evidence type="ECO:0000256" key="4">
    <source>
        <dbReference type="RuleBase" id="RU000481"/>
    </source>
</evidence>
<dbReference type="PANTHER" id="PTHR42832">
    <property type="entry name" value="AMINO ACID AMINOTRANSFERASE"/>
    <property type="match status" value="1"/>
</dbReference>
<reference evidence="6" key="1">
    <citation type="submission" date="2019-12" db="EMBL/GenBank/DDBJ databases">
        <title>Clostridiaceae gen. nov. sp. nov., isolated from sediment in Xinjiang, China.</title>
        <authorList>
            <person name="Zhang R."/>
        </authorList>
    </citation>
    <scope>NUCLEOTIDE SEQUENCE</scope>
    <source>
        <strain evidence="6">D2Q-11</strain>
    </source>
</reference>
<evidence type="ECO:0000313" key="6">
    <source>
        <dbReference type="EMBL" id="MBS4538706.1"/>
    </source>
</evidence>
<dbReference type="InterPro" id="IPR015421">
    <property type="entry name" value="PyrdxlP-dep_Trfase_major"/>
</dbReference>
<organism evidence="6 7">
    <name type="scientific">Anaeromonas frigoriresistens</name>
    <dbReference type="NCBI Taxonomy" id="2683708"/>
    <lineage>
        <taxon>Bacteria</taxon>
        <taxon>Bacillati</taxon>
        <taxon>Bacillota</taxon>
        <taxon>Tissierellia</taxon>
        <taxon>Tissierellales</taxon>
        <taxon>Thermohalobacteraceae</taxon>
        <taxon>Anaeromonas</taxon>
    </lineage>
</organism>
<sequence length="404" mass="45830">MSFINNIASNRMMNSSNNYKFGKIKDLKRYVINTNPTKTIIDLGIGEPDKAASPIVGEVLKTECLKKENRKYADNGSIDYCIAASEYLKNLYNVDNIDPYTEILHGIGSKSILAYLSLCFIDKGDYIINTVPGYPVLSSYTRYLDGQVYNLPLLKENDFLPNLNKIPNEVSQKAKIFYINYPNNPTGAVANKDFYEEIVSFGLKNNILIVSDLAYGPLVYENSPLSILSINNAKQTSVEVHSMSKAFNMTGWRMAFIAGNKEAIKLYAKVKQNSDSGQFLPIQKASIEALKNPSIIYDNLKRYKRRMINLVNILKDIGFDIEMPKGTFYCYTKIPKGTKNNILFKNAHQASEYILKKALISTVPWDNAGGYLRFSVTFEADSLIEEEKIFFQIKKRLEDLELIF</sequence>
<dbReference type="PROSITE" id="PS00105">
    <property type="entry name" value="AA_TRANSFER_CLASS_1"/>
    <property type="match status" value="1"/>
</dbReference>
<name>A0A942UXE0_9FIRM</name>
<dbReference type="EC" id="2.6.1.-" evidence="4"/>
<dbReference type="GO" id="GO:0030170">
    <property type="term" value="F:pyridoxal phosphate binding"/>
    <property type="evidence" value="ECO:0007669"/>
    <property type="project" value="InterPro"/>
</dbReference>
<dbReference type="Pfam" id="PF00155">
    <property type="entry name" value="Aminotran_1_2"/>
    <property type="match status" value="1"/>
</dbReference>
<dbReference type="InterPro" id="IPR004838">
    <property type="entry name" value="NHTrfase_class1_PyrdxlP-BS"/>
</dbReference>
<evidence type="ECO:0000313" key="7">
    <source>
        <dbReference type="Proteomes" id="UP000724672"/>
    </source>
</evidence>